<dbReference type="Pfam" id="PF08386">
    <property type="entry name" value="Abhydrolase_4"/>
    <property type="match status" value="1"/>
</dbReference>
<dbReference type="InterPro" id="IPR050266">
    <property type="entry name" value="AB_hydrolase_sf"/>
</dbReference>
<dbReference type="PANTHER" id="PTHR43798">
    <property type="entry name" value="MONOACYLGLYCEROL LIPASE"/>
    <property type="match status" value="1"/>
</dbReference>
<reference evidence="5" key="2">
    <citation type="submission" date="2010-01" db="EMBL/GenBank/DDBJ databases">
        <title>The complete genome of Conexibacter woesei DSM 14684.</title>
        <authorList>
            <consortium name="US DOE Joint Genome Institute (JGI-PGF)"/>
            <person name="Lucas S."/>
            <person name="Copeland A."/>
            <person name="Lapidus A."/>
            <person name="Glavina del Rio T."/>
            <person name="Dalin E."/>
            <person name="Tice H."/>
            <person name="Bruce D."/>
            <person name="Goodwin L."/>
            <person name="Pitluck S."/>
            <person name="Kyrpides N."/>
            <person name="Mavromatis K."/>
            <person name="Ivanova N."/>
            <person name="Mikhailova N."/>
            <person name="Chertkov O."/>
            <person name="Brettin T."/>
            <person name="Detter J.C."/>
            <person name="Han C."/>
            <person name="Larimer F."/>
            <person name="Land M."/>
            <person name="Hauser L."/>
            <person name="Markowitz V."/>
            <person name="Cheng J.-F."/>
            <person name="Hugenholtz P."/>
            <person name="Woyke T."/>
            <person name="Wu D."/>
            <person name="Pukall R."/>
            <person name="Steenblock K."/>
            <person name="Schneider S."/>
            <person name="Klenk H.-P."/>
            <person name="Eisen J.A."/>
        </authorList>
    </citation>
    <scope>NUCLEOTIDE SEQUENCE [LARGE SCALE GENOMIC DNA]</scope>
    <source>
        <strain evidence="5">DSM 14684 / CIP 108061 / JCM 11494 / NBRC 100937 / ID131577</strain>
    </source>
</reference>
<reference evidence="4 5" key="1">
    <citation type="journal article" date="2010" name="Stand. Genomic Sci.">
        <title>Complete genome sequence of Conexibacter woesei type strain (ID131577).</title>
        <authorList>
            <person name="Pukall R."/>
            <person name="Lapidus A."/>
            <person name="Glavina Del Rio T."/>
            <person name="Copeland A."/>
            <person name="Tice H."/>
            <person name="Cheng J.-F."/>
            <person name="Lucas S."/>
            <person name="Chen F."/>
            <person name="Nolan M."/>
            <person name="Bruce D."/>
            <person name="Goodwin L."/>
            <person name="Pitluck S."/>
            <person name="Mavromatis K."/>
            <person name="Ivanova N."/>
            <person name="Ovchinnikova G."/>
            <person name="Pati A."/>
            <person name="Chen A."/>
            <person name="Palaniappan K."/>
            <person name="Land M."/>
            <person name="Hauser L."/>
            <person name="Chang Y.-J."/>
            <person name="Jeffries C.D."/>
            <person name="Chain P."/>
            <person name="Meincke L."/>
            <person name="Sims D."/>
            <person name="Brettin T."/>
            <person name="Detter J.C."/>
            <person name="Rohde M."/>
            <person name="Goeker M."/>
            <person name="Bristow J."/>
            <person name="Eisen J.A."/>
            <person name="Markowitz V."/>
            <person name="Kyrpides N.C."/>
            <person name="Klenk H.-P."/>
            <person name="Hugenholtz P."/>
        </authorList>
    </citation>
    <scope>NUCLEOTIDE SEQUENCE [LARGE SCALE GENOMIC DNA]</scope>
    <source>
        <strain evidence="5">DSM 14684 / CIP 108061 / JCM 11494 / NBRC 100937 / ID131577</strain>
    </source>
</reference>
<dbReference type="Pfam" id="PF00561">
    <property type="entry name" value="Abhydrolase_1"/>
    <property type="match status" value="1"/>
</dbReference>
<dbReference type="KEGG" id="cwo:Cwoe_2436"/>
<dbReference type="eggNOG" id="COG0596">
    <property type="taxonomic scope" value="Bacteria"/>
</dbReference>
<feature type="domain" description="Peptidase S33 tripeptidyl aminopeptidase-like C-terminal" evidence="3">
    <location>
        <begin position="376"/>
        <end position="469"/>
    </location>
</feature>
<organism evidence="4 5">
    <name type="scientific">Conexibacter woesei (strain DSM 14684 / CCUG 47730 / CIP 108061 / JCM 11494 / NBRC 100937 / ID131577)</name>
    <dbReference type="NCBI Taxonomy" id="469383"/>
    <lineage>
        <taxon>Bacteria</taxon>
        <taxon>Bacillati</taxon>
        <taxon>Actinomycetota</taxon>
        <taxon>Thermoleophilia</taxon>
        <taxon>Solirubrobacterales</taxon>
        <taxon>Conexibacteraceae</taxon>
        <taxon>Conexibacter</taxon>
    </lineage>
</organism>
<dbReference type="GO" id="GO:0016787">
    <property type="term" value="F:hydrolase activity"/>
    <property type="evidence" value="ECO:0007669"/>
    <property type="project" value="UniProtKB-KW"/>
</dbReference>
<evidence type="ECO:0000313" key="4">
    <source>
        <dbReference type="EMBL" id="ADB50859.1"/>
    </source>
</evidence>
<dbReference type="GO" id="GO:0016020">
    <property type="term" value="C:membrane"/>
    <property type="evidence" value="ECO:0007669"/>
    <property type="project" value="TreeGrafter"/>
</dbReference>
<dbReference type="AlphaFoldDB" id="D3F7J7"/>
<dbReference type="Proteomes" id="UP000008229">
    <property type="component" value="Chromosome"/>
</dbReference>
<dbReference type="RefSeq" id="WP_012933910.1">
    <property type="nucleotide sequence ID" value="NC_013739.1"/>
</dbReference>
<keyword evidence="1" id="KW-0732">Signal</keyword>
<dbReference type="EMBL" id="CP001854">
    <property type="protein sequence ID" value="ADB50859.1"/>
    <property type="molecule type" value="Genomic_DNA"/>
</dbReference>
<evidence type="ECO:0000259" key="2">
    <source>
        <dbReference type="Pfam" id="PF00561"/>
    </source>
</evidence>
<feature type="domain" description="AB hydrolase-1" evidence="2">
    <location>
        <begin position="78"/>
        <end position="211"/>
    </location>
</feature>
<dbReference type="InterPro" id="IPR013595">
    <property type="entry name" value="Pept_S33_TAP-like_C"/>
</dbReference>
<dbReference type="Gene3D" id="3.40.50.1820">
    <property type="entry name" value="alpha/beta hydrolase"/>
    <property type="match status" value="1"/>
</dbReference>
<dbReference type="HOGENOM" id="CLU_040638_0_0_11"/>
<keyword evidence="4" id="KW-0378">Hydrolase</keyword>
<feature type="signal peptide" evidence="1">
    <location>
        <begin position="1"/>
        <end position="27"/>
    </location>
</feature>
<evidence type="ECO:0000256" key="1">
    <source>
        <dbReference type="SAM" id="SignalP"/>
    </source>
</evidence>
<evidence type="ECO:0000259" key="3">
    <source>
        <dbReference type="Pfam" id="PF08386"/>
    </source>
</evidence>
<dbReference type="InterPro" id="IPR000073">
    <property type="entry name" value="AB_hydrolase_1"/>
</dbReference>
<keyword evidence="5" id="KW-1185">Reference proteome</keyword>
<dbReference type="OrthoDB" id="9796770at2"/>
<feature type="chain" id="PRO_5003043273" evidence="1">
    <location>
        <begin position="28"/>
        <end position="484"/>
    </location>
</feature>
<evidence type="ECO:0000313" key="5">
    <source>
        <dbReference type="Proteomes" id="UP000008229"/>
    </source>
</evidence>
<dbReference type="PANTHER" id="PTHR43798:SF27">
    <property type="entry name" value="HYDROLASE ALPHA_BETA HYDROLASE FOLD FAMILY"/>
    <property type="match status" value="1"/>
</dbReference>
<protein>
    <submittedName>
        <fullName evidence="4">Alpha/beta hydrolase fold protein</fullName>
    </submittedName>
</protein>
<dbReference type="InterPro" id="IPR029058">
    <property type="entry name" value="AB_hydrolase_fold"/>
</dbReference>
<dbReference type="SUPFAM" id="SSF53474">
    <property type="entry name" value="alpha/beta-Hydrolases"/>
    <property type="match status" value="1"/>
</dbReference>
<gene>
    <name evidence="4" type="ordered locus">Cwoe_2436</name>
</gene>
<accession>D3F7J7</accession>
<proteinExistence type="predicted"/>
<sequence length="484" mass="50190" precursor="true">MERTVRTLTAALAACAALLAAAAPASADPPACPAGATCGTLVVPLDRGAPLLGTTTVGYALVPRRDTSRPSAGAIVPNPGGPGYAAAYDVADLDDLFGELRDDHDVLLVDPRGVGRSERLDCGLPADPLLSPAQLKAATGACGRTLGARANAYGSAAVADDLEAVRAHLGIARLDLFGESYGSFLFSVYARRHPSRVASLVLSGAYPIAFDPLGRDRAAALRRAIDLVCSRSGGSCAGAQVRADLSRLTLALRARPLDVDVDGTPVRLDEQSLADTVYFTWAAPEILGMLPGLLRAANAGRPQPLAELVALVRQATIDEFQDGGPVSFALNVATSCRDYPALWSRSAPLWLRRVQYATALNAAGTSAFLPFAPQVWVDTVGEGGDWCIEWPNVPGGESPLAGASRPALPVLAINGDLDVNTPSSAARQAAAQFTGARFLEVPNVGHTPGNDASGCSMTIVRSFIRTHAVGDTSCMAQIPPIEVG</sequence>
<name>D3F7J7_CONWI</name>
<dbReference type="STRING" id="469383.Cwoe_2436"/>